<gene>
    <name evidence="3" type="ORF">CEURO_LOCUS13510</name>
</gene>
<feature type="region of interest" description="Disordered" evidence="1">
    <location>
        <begin position="93"/>
        <end position="159"/>
    </location>
</feature>
<feature type="region of interest" description="Disordered" evidence="1">
    <location>
        <begin position="30"/>
        <end position="53"/>
    </location>
</feature>
<dbReference type="AlphaFoldDB" id="A0A9P0ZDG6"/>
<feature type="compositionally biased region" description="Basic residues" evidence="1">
    <location>
        <begin position="127"/>
        <end position="145"/>
    </location>
</feature>
<keyword evidence="2" id="KW-1133">Transmembrane helix</keyword>
<keyword evidence="4" id="KW-1185">Reference proteome</keyword>
<reference evidence="3" key="1">
    <citation type="submission" date="2022-07" db="EMBL/GenBank/DDBJ databases">
        <authorList>
            <person name="Macas J."/>
            <person name="Novak P."/>
            <person name="Neumann P."/>
        </authorList>
    </citation>
    <scope>NUCLEOTIDE SEQUENCE</scope>
</reference>
<proteinExistence type="predicted"/>
<keyword evidence="2" id="KW-0812">Transmembrane</keyword>
<keyword evidence="2" id="KW-0472">Membrane</keyword>
<evidence type="ECO:0000256" key="1">
    <source>
        <dbReference type="SAM" id="MobiDB-lite"/>
    </source>
</evidence>
<feature type="transmembrane region" description="Helical" evidence="2">
    <location>
        <begin position="272"/>
        <end position="299"/>
    </location>
</feature>
<protein>
    <submittedName>
        <fullName evidence="3">Uncharacterized protein</fullName>
    </submittedName>
</protein>
<dbReference type="Proteomes" id="UP001152484">
    <property type="component" value="Unassembled WGS sequence"/>
</dbReference>
<organism evidence="3 4">
    <name type="scientific">Cuscuta europaea</name>
    <name type="common">European dodder</name>
    <dbReference type="NCBI Taxonomy" id="41803"/>
    <lineage>
        <taxon>Eukaryota</taxon>
        <taxon>Viridiplantae</taxon>
        <taxon>Streptophyta</taxon>
        <taxon>Embryophyta</taxon>
        <taxon>Tracheophyta</taxon>
        <taxon>Spermatophyta</taxon>
        <taxon>Magnoliopsida</taxon>
        <taxon>eudicotyledons</taxon>
        <taxon>Gunneridae</taxon>
        <taxon>Pentapetalae</taxon>
        <taxon>asterids</taxon>
        <taxon>lamiids</taxon>
        <taxon>Solanales</taxon>
        <taxon>Convolvulaceae</taxon>
        <taxon>Cuscuteae</taxon>
        <taxon>Cuscuta</taxon>
        <taxon>Cuscuta subgen. Cuscuta</taxon>
    </lineage>
</organism>
<evidence type="ECO:0000313" key="4">
    <source>
        <dbReference type="Proteomes" id="UP001152484"/>
    </source>
</evidence>
<evidence type="ECO:0000313" key="3">
    <source>
        <dbReference type="EMBL" id="CAH9096699.1"/>
    </source>
</evidence>
<accession>A0A9P0ZDG6</accession>
<comment type="caution">
    <text evidence="3">The sequence shown here is derived from an EMBL/GenBank/DDBJ whole genome shotgun (WGS) entry which is preliminary data.</text>
</comment>
<dbReference type="EMBL" id="CAMAPE010000035">
    <property type="protein sequence ID" value="CAH9096699.1"/>
    <property type="molecule type" value="Genomic_DNA"/>
</dbReference>
<sequence>MLQLNAPPTTTSSSAFPLFKWTISPFQPSPNVRRLLPSSSPRPSASSDASPAAAATLQLHLHQHHHHRPRLRHRHRLRLPRTLLHRPSGLLHLLPLRRRPPPPPRCRVRPPERQPQRARGLPPPHNLLRRGGRWRRGAERRRRARSGGDQFVPETRLLEEERESGKRQLVFHMPVRVQGFGDAQDVAGLPALLPRHVRRCVAEAQPVVPRLPEFAVAHSDVHATVGGRPALTVFRRTAKAMIIYDYDYDYCYYCYELINMGVKIIIGCYVNLVWLVFSLQFFWLMATMDVWICFFFSFVSFHSKKRVG</sequence>
<evidence type="ECO:0000256" key="2">
    <source>
        <dbReference type="SAM" id="Phobius"/>
    </source>
</evidence>
<name>A0A9P0ZDG6_CUSEU</name>